<dbReference type="InterPro" id="IPR011659">
    <property type="entry name" value="WD40"/>
</dbReference>
<dbReference type="Pfam" id="PF07676">
    <property type="entry name" value="PD40"/>
    <property type="match status" value="5"/>
</dbReference>
<evidence type="ECO:0000313" key="1">
    <source>
        <dbReference type="EMBL" id="MFD2571031.1"/>
    </source>
</evidence>
<dbReference type="RefSeq" id="WP_381522220.1">
    <property type="nucleotide sequence ID" value="NZ_JBHULN010000005.1"/>
</dbReference>
<keyword evidence="2" id="KW-1185">Reference proteome</keyword>
<protein>
    <recommendedName>
        <fullName evidence="3">WD40-like Beta Propeller Repeat</fullName>
    </recommendedName>
</protein>
<proteinExistence type="predicted"/>
<comment type="caution">
    <text evidence="1">The sequence shown here is derived from an EMBL/GenBank/DDBJ whole genome shotgun (WGS) entry which is preliminary data.</text>
</comment>
<name>A0ABW5M3Z3_9BACT</name>
<dbReference type="SUPFAM" id="SSF82171">
    <property type="entry name" value="DPP6 N-terminal domain-like"/>
    <property type="match status" value="1"/>
</dbReference>
<dbReference type="Proteomes" id="UP001597469">
    <property type="component" value="Unassembled WGS sequence"/>
</dbReference>
<gene>
    <name evidence="1" type="ORF">ACFSUS_10330</name>
</gene>
<dbReference type="EMBL" id="JBHULN010000005">
    <property type="protein sequence ID" value="MFD2571031.1"/>
    <property type="molecule type" value="Genomic_DNA"/>
</dbReference>
<dbReference type="InterPro" id="IPR011042">
    <property type="entry name" value="6-blade_b-propeller_TolB-like"/>
</dbReference>
<evidence type="ECO:0008006" key="3">
    <source>
        <dbReference type="Google" id="ProtNLM"/>
    </source>
</evidence>
<accession>A0ABW5M3Z3</accession>
<organism evidence="1 2">
    <name type="scientific">Spirosoma soli</name>
    <dbReference type="NCBI Taxonomy" id="1770529"/>
    <lineage>
        <taxon>Bacteria</taxon>
        <taxon>Pseudomonadati</taxon>
        <taxon>Bacteroidota</taxon>
        <taxon>Cytophagia</taxon>
        <taxon>Cytophagales</taxon>
        <taxon>Cytophagaceae</taxon>
        <taxon>Spirosoma</taxon>
    </lineage>
</organism>
<sequence length="296" mass="33582">MKATPSICLLLIAILTMTCKQQTGPYMGQEPPGTEAKLFAPGTVSEEGRYEYGSYFSNDGKEFYYAVIVNEKPQIWVSRLEDNTWTDPEVVLGSDKYEYNDPFLSPDGKRLFFISDRALDGQGNKKDFDIWYVERKGDGWSDPINSGPSINTDKNEYYMSFTTDGTMYFSSNGEGEPGNKDYNIRFATYPGGQFQPSQKLGDSVNSEYYEADVFVAPDEKYVIFCGERPEGMGQGDLYISFKDDKGHWQKAKNMGEAINTDKYEFCPFVSSDGKYLLFSRDGDIFWISAEVINKLK</sequence>
<dbReference type="Gene3D" id="2.120.10.30">
    <property type="entry name" value="TolB, C-terminal domain"/>
    <property type="match status" value="1"/>
</dbReference>
<reference evidence="2" key="1">
    <citation type="journal article" date="2019" name="Int. J. Syst. Evol. Microbiol.">
        <title>The Global Catalogue of Microorganisms (GCM) 10K type strain sequencing project: providing services to taxonomists for standard genome sequencing and annotation.</title>
        <authorList>
            <consortium name="The Broad Institute Genomics Platform"/>
            <consortium name="The Broad Institute Genome Sequencing Center for Infectious Disease"/>
            <person name="Wu L."/>
            <person name="Ma J."/>
        </authorList>
    </citation>
    <scope>NUCLEOTIDE SEQUENCE [LARGE SCALE GENOMIC DNA]</scope>
    <source>
        <strain evidence="2">KCTC 42805</strain>
    </source>
</reference>
<evidence type="ECO:0000313" key="2">
    <source>
        <dbReference type="Proteomes" id="UP001597469"/>
    </source>
</evidence>